<dbReference type="InterPro" id="IPR011330">
    <property type="entry name" value="Glyco_hydro/deAcase_b/a-brl"/>
</dbReference>
<gene>
    <name evidence="2" type="ORF">SAMN04488556_1362</name>
</gene>
<protein>
    <recommendedName>
        <fullName evidence="4">Polysaccharide deacetylase</fullName>
    </recommendedName>
</protein>
<evidence type="ECO:0000313" key="2">
    <source>
        <dbReference type="EMBL" id="SFS53421.1"/>
    </source>
</evidence>
<dbReference type="AlphaFoldDB" id="A0A1I6QLS7"/>
<keyword evidence="3" id="KW-1185">Reference proteome</keyword>
<dbReference type="PROSITE" id="PS51318">
    <property type="entry name" value="TAT"/>
    <property type="match status" value="1"/>
</dbReference>
<dbReference type="GO" id="GO:0005975">
    <property type="term" value="P:carbohydrate metabolic process"/>
    <property type="evidence" value="ECO:0007669"/>
    <property type="project" value="InterPro"/>
</dbReference>
<dbReference type="RefSeq" id="WP_092902896.1">
    <property type="nucleotide sequence ID" value="NZ_FOZS01000001.1"/>
</dbReference>
<sequence>MTKRNRRSFIAAAAVGATAGLAGCVSEVRESLPFQTDDSETGGNGDEDDDGGNGDDDEQLPGESIATFEDLEQWEPMLENNGLEAASDDSYAGSQSAKLTADESTEYAGIERTITGGMDLSGRNLSLAVKFTGREQLHLTVDLLAPGSNSVHSLTRSLIGPRNRWVRVDLGTTGVDSHTDLSSVHEIRIAARRRGGEDGALECQIDDLRSVSRPEKGKVMLLFDGTLESHRSEAFEPMQEHDFVGVESVIPDTVNNSGRLSYSSLQELSEGGWEMVARPGTGSSRLPDYSAEEQRQMIGETQSYLESRGFEDGARHFVTPGNVLGPNTMDILREQHEQAFRYGGSPNALPLTDPHNIGVFPGNEGDVTREYVGYAAEYGQLAVLRFEQIGDGGMAATEFEDLLTYIDEQDVEVVTASDLLET</sequence>
<dbReference type="PROSITE" id="PS51257">
    <property type="entry name" value="PROKAR_LIPOPROTEIN"/>
    <property type="match status" value="1"/>
</dbReference>
<dbReference type="SUPFAM" id="SSF88713">
    <property type="entry name" value="Glycoside hydrolase/deacetylase"/>
    <property type="match status" value="1"/>
</dbReference>
<feature type="region of interest" description="Disordered" evidence="1">
    <location>
        <begin position="30"/>
        <end position="61"/>
    </location>
</feature>
<dbReference type="Proteomes" id="UP000199199">
    <property type="component" value="Unassembled WGS sequence"/>
</dbReference>
<evidence type="ECO:0000256" key="1">
    <source>
        <dbReference type="SAM" id="MobiDB-lite"/>
    </source>
</evidence>
<dbReference type="InterPro" id="IPR006311">
    <property type="entry name" value="TAT_signal"/>
</dbReference>
<name>A0A1I6QLS7_9EURY</name>
<evidence type="ECO:0000313" key="3">
    <source>
        <dbReference type="Proteomes" id="UP000199199"/>
    </source>
</evidence>
<dbReference type="Gene3D" id="3.20.20.370">
    <property type="entry name" value="Glycoside hydrolase/deacetylase"/>
    <property type="match status" value="1"/>
</dbReference>
<dbReference type="OrthoDB" id="248140at2157"/>
<organism evidence="2 3">
    <name type="scientific">Halostagnicola kamekurae</name>
    <dbReference type="NCBI Taxonomy" id="619731"/>
    <lineage>
        <taxon>Archaea</taxon>
        <taxon>Methanobacteriati</taxon>
        <taxon>Methanobacteriota</taxon>
        <taxon>Stenosarchaea group</taxon>
        <taxon>Halobacteria</taxon>
        <taxon>Halobacteriales</taxon>
        <taxon>Natrialbaceae</taxon>
        <taxon>Halostagnicola</taxon>
    </lineage>
</organism>
<evidence type="ECO:0008006" key="4">
    <source>
        <dbReference type="Google" id="ProtNLM"/>
    </source>
</evidence>
<dbReference type="Gene3D" id="2.60.120.260">
    <property type="entry name" value="Galactose-binding domain-like"/>
    <property type="match status" value="1"/>
</dbReference>
<proteinExistence type="predicted"/>
<dbReference type="CDD" id="cd10970">
    <property type="entry name" value="CE4_DAC_u1_6s"/>
    <property type="match status" value="1"/>
</dbReference>
<reference evidence="3" key="1">
    <citation type="submission" date="2016-10" db="EMBL/GenBank/DDBJ databases">
        <authorList>
            <person name="Varghese N."/>
            <person name="Submissions S."/>
        </authorList>
    </citation>
    <scope>NUCLEOTIDE SEQUENCE [LARGE SCALE GENOMIC DNA]</scope>
    <source>
        <strain evidence="3">DSM 22427</strain>
    </source>
</reference>
<feature type="compositionally biased region" description="Acidic residues" evidence="1">
    <location>
        <begin position="37"/>
        <end position="60"/>
    </location>
</feature>
<accession>A0A1I6QLS7</accession>
<dbReference type="EMBL" id="FOZS01000001">
    <property type="protein sequence ID" value="SFS53421.1"/>
    <property type="molecule type" value="Genomic_DNA"/>
</dbReference>